<keyword evidence="6" id="KW-1185">Reference proteome</keyword>
<evidence type="ECO:0000313" key="4">
    <source>
        <dbReference type="EMBL" id="KTD30715.1"/>
    </source>
</evidence>
<accession>A0A378K6J9</accession>
<evidence type="ECO:0000313" key="7">
    <source>
        <dbReference type="Proteomes" id="UP000254040"/>
    </source>
</evidence>
<dbReference type="Gene3D" id="3.10.580.10">
    <property type="entry name" value="CBS-domain"/>
    <property type="match status" value="1"/>
</dbReference>
<feature type="domain" description="CBS" evidence="3">
    <location>
        <begin position="11"/>
        <end position="69"/>
    </location>
</feature>
<dbReference type="InterPro" id="IPR051257">
    <property type="entry name" value="Diverse_CBS-Domain"/>
</dbReference>
<evidence type="ECO:0000313" key="5">
    <source>
        <dbReference type="EMBL" id="STX63461.1"/>
    </source>
</evidence>
<protein>
    <submittedName>
        <fullName evidence="5">CBS domain protein</fullName>
    </submittedName>
</protein>
<dbReference type="PANTHER" id="PTHR43080:SF2">
    <property type="entry name" value="CBS DOMAIN-CONTAINING PROTEIN"/>
    <property type="match status" value="1"/>
</dbReference>
<evidence type="ECO:0000256" key="1">
    <source>
        <dbReference type="ARBA" id="ARBA00023122"/>
    </source>
</evidence>
<dbReference type="OrthoDB" id="9807125at2"/>
<dbReference type="Proteomes" id="UP000054985">
    <property type="component" value="Unassembled WGS sequence"/>
</dbReference>
<dbReference type="EMBL" id="UGOG01000001">
    <property type="protein sequence ID" value="STX63461.1"/>
    <property type="molecule type" value="Genomic_DNA"/>
</dbReference>
<dbReference type="PROSITE" id="PS51371">
    <property type="entry name" value="CBS"/>
    <property type="match status" value="2"/>
</dbReference>
<dbReference type="Proteomes" id="UP000254040">
    <property type="component" value="Unassembled WGS sequence"/>
</dbReference>
<dbReference type="STRING" id="39962.Lmor_2822"/>
<sequence>MAHLIYSLLPMPPRKIVYIHPHESVKRCIDLMVDHDIGAVVVVDENNQLVGIVSERDIVRSCLHRCVDLNTGRVSEIVYSNVSILSPHDTVEKAMQIITQTKRRHLLIRENEEFLAILSIGDLLLHLLDDKARVIEHLEQYIHM</sequence>
<organism evidence="5 7">
    <name type="scientific">Legionella moravica</name>
    <dbReference type="NCBI Taxonomy" id="39962"/>
    <lineage>
        <taxon>Bacteria</taxon>
        <taxon>Pseudomonadati</taxon>
        <taxon>Pseudomonadota</taxon>
        <taxon>Gammaproteobacteria</taxon>
        <taxon>Legionellales</taxon>
        <taxon>Legionellaceae</taxon>
        <taxon>Legionella</taxon>
    </lineage>
</organism>
<dbReference type="SUPFAM" id="SSF54631">
    <property type="entry name" value="CBS-domain pair"/>
    <property type="match status" value="1"/>
</dbReference>
<keyword evidence="1 2" id="KW-0129">CBS domain</keyword>
<feature type="domain" description="CBS" evidence="3">
    <location>
        <begin position="78"/>
        <end position="133"/>
    </location>
</feature>
<dbReference type="EMBL" id="LNYN01000042">
    <property type="protein sequence ID" value="KTD30715.1"/>
    <property type="molecule type" value="Genomic_DNA"/>
</dbReference>
<dbReference type="InterPro" id="IPR000644">
    <property type="entry name" value="CBS_dom"/>
</dbReference>
<reference evidence="5 7" key="2">
    <citation type="submission" date="2018-06" db="EMBL/GenBank/DDBJ databases">
        <authorList>
            <consortium name="Pathogen Informatics"/>
            <person name="Doyle S."/>
        </authorList>
    </citation>
    <scope>NUCLEOTIDE SEQUENCE [LARGE SCALE GENOMIC DNA]</scope>
    <source>
        <strain evidence="5 7">NCTC12239</strain>
    </source>
</reference>
<evidence type="ECO:0000313" key="6">
    <source>
        <dbReference type="Proteomes" id="UP000054985"/>
    </source>
</evidence>
<evidence type="ECO:0000256" key="2">
    <source>
        <dbReference type="PROSITE-ProRule" id="PRU00703"/>
    </source>
</evidence>
<evidence type="ECO:0000259" key="3">
    <source>
        <dbReference type="PROSITE" id="PS51371"/>
    </source>
</evidence>
<gene>
    <name evidence="4" type="ORF">Lmor_2822</name>
    <name evidence="5" type="ORF">NCTC12239_02406</name>
</gene>
<dbReference type="InterPro" id="IPR046342">
    <property type="entry name" value="CBS_dom_sf"/>
</dbReference>
<dbReference type="PANTHER" id="PTHR43080">
    <property type="entry name" value="CBS DOMAIN-CONTAINING PROTEIN CBSX3, MITOCHONDRIAL"/>
    <property type="match status" value="1"/>
</dbReference>
<dbReference type="SMART" id="SM00116">
    <property type="entry name" value="CBS"/>
    <property type="match status" value="2"/>
</dbReference>
<dbReference type="RefSeq" id="WP_028385049.1">
    <property type="nucleotide sequence ID" value="NZ_CAAAJG010000008.1"/>
</dbReference>
<dbReference type="Pfam" id="PF00571">
    <property type="entry name" value="CBS"/>
    <property type="match status" value="2"/>
</dbReference>
<name>A0A378K6J9_9GAMM</name>
<dbReference type="AlphaFoldDB" id="A0A378K6J9"/>
<reference evidence="4 6" key="1">
    <citation type="submission" date="2015-11" db="EMBL/GenBank/DDBJ databases">
        <title>Genomic analysis of 38 Legionella species identifies large and diverse effector repertoires.</title>
        <authorList>
            <person name="Burstein D."/>
            <person name="Amaro F."/>
            <person name="Zusman T."/>
            <person name="Lifshitz Z."/>
            <person name="Cohen O."/>
            <person name="Gilbert J.A."/>
            <person name="Pupko T."/>
            <person name="Shuman H.A."/>
            <person name="Segal G."/>
        </authorList>
    </citation>
    <scope>NUCLEOTIDE SEQUENCE [LARGE SCALE GENOMIC DNA]</scope>
    <source>
        <strain evidence="4 6">ATCC 43877</strain>
    </source>
</reference>
<proteinExistence type="predicted"/>